<reference evidence="1 2" key="1">
    <citation type="submission" date="2018-06" db="EMBL/GenBank/DDBJ databases">
        <title>Genomic Encyclopedia of Archaeal and Bacterial Type Strains, Phase II (KMG-II): from individual species to whole genera.</title>
        <authorList>
            <person name="Goeker M."/>
        </authorList>
    </citation>
    <scope>NUCLEOTIDE SEQUENCE [LARGE SCALE GENOMIC DNA]</scope>
    <source>
        <strain evidence="1 2">KACC 16626</strain>
    </source>
</reference>
<dbReference type="AlphaFoldDB" id="A0A318TEZ7"/>
<sequence length="43" mass="4861">MFNFTLQNEPGRLIVNLEGDLDIEATEIIEEELIVKIQNSSGK</sequence>
<protein>
    <submittedName>
        <fullName evidence="1">Uncharacterized protein</fullName>
    </submittedName>
</protein>
<dbReference type="Proteomes" id="UP000247416">
    <property type="component" value="Unassembled WGS sequence"/>
</dbReference>
<keyword evidence="2" id="KW-1185">Reference proteome</keyword>
<evidence type="ECO:0000313" key="1">
    <source>
        <dbReference type="EMBL" id="PYF03471.1"/>
    </source>
</evidence>
<evidence type="ECO:0000313" key="2">
    <source>
        <dbReference type="Proteomes" id="UP000247416"/>
    </source>
</evidence>
<gene>
    <name evidence="1" type="ORF">BJ095_13139</name>
</gene>
<name>A0A318TEZ7_9BACL</name>
<comment type="caution">
    <text evidence="1">The sequence shown here is derived from an EMBL/GenBank/DDBJ whole genome shotgun (WGS) entry which is preliminary data.</text>
</comment>
<proteinExistence type="predicted"/>
<accession>A0A318TEZ7</accession>
<dbReference type="EMBL" id="QJTJ01000031">
    <property type="protein sequence ID" value="PYF03471.1"/>
    <property type="molecule type" value="Genomic_DNA"/>
</dbReference>
<organism evidence="1 2">
    <name type="scientific">Ureibacillus chungkukjangi</name>
    <dbReference type="NCBI Taxonomy" id="1202712"/>
    <lineage>
        <taxon>Bacteria</taxon>
        <taxon>Bacillati</taxon>
        <taxon>Bacillota</taxon>
        <taxon>Bacilli</taxon>
        <taxon>Bacillales</taxon>
        <taxon>Caryophanaceae</taxon>
        <taxon>Ureibacillus</taxon>
    </lineage>
</organism>
<dbReference type="RefSeq" id="WP_268968905.1">
    <property type="nucleotide sequence ID" value="NZ_CP085009.1"/>
</dbReference>